<name>A0A9P7VM37_9AGAR</name>
<reference evidence="1" key="1">
    <citation type="submission" date="2020-11" db="EMBL/GenBank/DDBJ databases">
        <title>Adaptations for nitrogen fixation in a non-lichenized fungal sporocarp promotes dispersal by wood-feeding termites.</title>
        <authorList>
            <consortium name="DOE Joint Genome Institute"/>
            <person name="Koch R.A."/>
            <person name="Yoon G."/>
            <person name="Arayal U."/>
            <person name="Lail K."/>
            <person name="Amirebrahimi M."/>
            <person name="Labutti K."/>
            <person name="Lipzen A."/>
            <person name="Riley R."/>
            <person name="Barry K."/>
            <person name="Henrissat B."/>
            <person name="Grigoriev I.V."/>
            <person name="Herr J.R."/>
            <person name="Aime M.C."/>
        </authorList>
    </citation>
    <scope>NUCLEOTIDE SEQUENCE</scope>
    <source>
        <strain evidence="1">MCA 3950</strain>
    </source>
</reference>
<protein>
    <submittedName>
        <fullName evidence="1">Uncharacterized protein</fullName>
    </submittedName>
</protein>
<comment type="caution">
    <text evidence="1">The sequence shown here is derived from an EMBL/GenBank/DDBJ whole genome shotgun (WGS) entry which is preliminary data.</text>
</comment>
<keyword evidence="2" id="KW-1185">Reference proteome</keyword>
<dbReference type="RefSeq" id="XP_043036345.1">
    <property type="nucleotide sequence ID" value="XM_043177589.1"/>
</dbReference>
<dbReference type="Pfam" id="PF12311">
    <property type="entry name" value="DUF3632"/>
    <property type="match status" value="1"/>
</dbReference>
<organism evidence="1 2">
    <name type="scientific">Guyanagaster necrorhizus</name>
    <dbReference type="NCBI Taxonomy" id="856835"/>
    <lineage>
        <taxon>Eukaryota</taxon>
        <taxon>Fungi</taxon>
        <taxon>Dikarya</taxon>
        <taxon>Basidiomycota</taxon>
        <taxon>Agaricomycotina</taxon>
        <taxon>Agaricomycetes</taxon>
        <taxon>Agaricomycetidae</taxon>
        <taxon>Agaricales</taxon>
        <taxon>Marasmiineae</taxon>
        <taxon>Physalacriaceae</taxon>
        <taxon>Guyanagaster</taxon>
    </lineage>
</organism>
<evidence type="ECO:0000313" key="2">
    <source>
        <dbReference type="Proteomes" id="UP000812287"/>
    </source>
</evidence>
<dbReference type="PANTHER" id="PTHR38797">
    <property type="entry name" value="NUCLEAR PORE COMPLEX PROTEIN NUP85-RELATED"/>
    <property type="match status" value="1"/>
</dbReference>
<dbReference type="EMBL" id="MU250548">
    <property type="protein sequence ID" value="KAG7442845.1"/>
    <property type="molecule type" value="Genomic_DNA"/>
</dbReference>
<evidence type="ECO:0000313" key="1">
    <source>
        <dbReference type="EMBL" id="KAG7442845.1"/>
    </source>
</evidence>
<dbReference type="InterPro" id="IPR022085">
    <property type="entry name" value="OpdG"/>
</dbReference>
<dbReference type="Proteomes" id="UP000812287">
    <property type="component" value="Unassembled WGS sequence"/>
</dbReference>
<sequence length="215" mass="24353">MTQIVNTIDSFLSSSVDASEAAQRLTASIEADLTETSDDYSASSIFDERLSYPHGSTTTIHGNISQWRPSHMFKQPSHPSQIEPRTVSWRRTRQTWASLNAFVARLTMAEITDFDNYGVWVMGYAPEDDTVASNPEVTGKVGGYEHSHRKEERGLERRELAQVRGTPSYCMERWNLWKERFQSSMGSLDLNAQTREMSKKAHAIMINLDSGTAQR</sequence>
<gene>
    <name evidence="1" type="ORF">BT62DRAFT_1009845</name>
</gene>
<dbReference type="InterPro" id="IPR053204">
    <property type="entry name" value="Oxopyrrolidines_Biosynth-assoc"/>
</dbReference>
<dbReference type="OrthoDB" id="3350591at2759"/>
<dbReference type="PANTHER" id="PTHR38797:SF4">
    <property type="entry name" value="NUCLEAR PORE COMPLEX PROTEIN NUP85"/>
    <property type="match status" value="1"/>
</dbReference>
<dbReference type="AlphaFoldDB" id="A0A9P7VM37"/>
<accession>A0A9P7VM37</accession>
<proteinExistence type="predicted"/>
<dbReference type="GeneID" id="66099876"/>